<keyword evidence="3" id="KW-1133">Transmembrane helix</keyword>
<dbReference type="CDD" id="cd02808">
    <property type="entry name" value="GltS_FMN"/>
    <property type="match status" value="1"/>
</dbReference>
<dbReference type="STRING" id="659014.SAMN04487996_10848"/>
<dbReference type="RefSeq" id="WP_090150842.1">
    <property type="nucleotide sequence ID" value="NZ_FNAN01000008.1"/>
</dbReference>
<dbReference type="PIRSF" id="PIRSF006429">
    <property type="entry name" value="GOGAT_lg_2"/>
    <property type="match status" value="1"/>
</dbReference>
<dbReference type="PANTHER" id="PTHR43819:SF1">
    <property type="entry name" value="ARCHAEAL-TYPE GLUTAMATE SYNTHASE [NADPH]"/>
    <property type="match status" value="1"/>
</dbReference>
<comment type="similarity">
    <text evidence="1 2">Belongs to the glutamate synthase family.</text>
</comment>
<dbReference type="Pfam" id="PF01645">
    <property type="entry name" value="Glu_synthase"/>
    <property type="match status" value="1"/>
</dbReference>
<dbReference type="OrthoDB" id="9758182at2"/>
<keyword evidence="3" id="KW-0472">Membrane</keyword>
<proteinExistence type="inferred from homology"/>
<dbReference type="Proteomes" id="UP000198748">
    <property type="component" value="Unassembled WGS sequence"/>
</dbReference>
<keyword evidence="3" id="KW-0812">Transmembrane</keyword>
<evidence type="ECO:0000256" key="1">
    <source>
        <dbReference type="ARBA" id="ARBA00009716"/>
    </source>
</evidence>
<sequence length="531" mass="58376">METVWSFLASVPVWLYIVIAIAVIIALRDILQKRHTIQHNFPLVGHFRYMIETIGPELRQYIVANNREELPFNRRQRSWIYASSKKENNYQGFGTDQNMQEAGYVLIKPSMLPYRVDSTHSHHVKNGNDPHHYTIPSAKVIGKYHGRKRPYRPRSVVNVSAMSYGSLSARAIESLNKGSFKFGNYHNTGEGGLSPYHKYGADVVFNMGTSYFGVRDDDGNFVMEKLVKLMQNNPAVRMIELKLSQGAKPGKGGVLPASKITAEIAEIRGVPIGKDVVSPPYHSAFSDVRGMVDFIEAMAAATGLPVGIKSAVGKTEMWEELADIMVETGKGPDFITIDGGEGGTGAAPPSFADHVSLPLVFAFSTVYKIFQKHNLNDKITFIASGKLGLPAQAVMAFAMGADIINVAREAMLSIGCIQAQTCHTNRCPTGIATNNKWLESGIDPALKSERFNNYMKTLAKEIIEITHASGYEHPCQFGMADIDISMGDNNRTITLADNYGYLKTVVPFPGINALLECDHLGGRDIPGEKTA</sequence>
<evidence type="ECO:0000313" key="6">
    <source>
        <dbReference type="Proteomes" id="UP000198748"/>
    </source>
</evidence>
<feature type="transmembrane region" description="Helical" evidence="3">
    <location>
        <begin position="6"/>
        <end position="27"/>
    </location>
</feature>
<evidence type="ECO:0000313" key="5">
    <source>
        <dbReference type="EMBL" id="SDE95892.1"/>
    </source>
</evidence>
<dbReference type="EMBL" id="FNAN01000008">
    <property type="protein sequence ID" value="SDE95892.1"/>
    <property type="molecule type" value="Genomic_DNA"/>
</dbReference>
<name>A0A1G7H640_9BACT</name>
<evidence type="ECO:0000256" key="2">
    <source>
        <dbReference type="PIRNR" id="PIRNR006429"/>
    </source>
</evidence>
<reference evidence="6" key="1">
    <citation type="submission" date="2016-10" db="EMBL/GenBank/DDBJ databases">
        <authorList>
            <person name="Varghese N."/>
            <person name="Submissions S."/>
        </authorList>
    </citation>
    <scope>NUCLEOTIDE SEQUENCE [LARGE SCALE GENOMIC DNA]</scope>
    <source>
        <strain evidence="6">DSM 25329</strain>
    </source>
</reference>
<dbReference type="AlphaFoldDB" id="A0A1G7H640"/>
<evidence type="ECO:0000259" key="4">
    <source>
        <dbReference type="Pfam" id="PF01645"/>
    </source>
</evidence>
<dbReference type="InterPro" id="IPR024188">
    <property type="entry name" value="GltB"/>
</dbReference>
<dbReference type="PANTHER" id="PTHR43819">
    <property type="entry name" value="ARCHAEAL-TYPE GLUTAMATE SYNTHASE [NADPH]"/>
    <property type="match status" value="1"/>
</dbReference>
<accession>A0A1G7H640</accession>
<evidence type="ECO:0000256" key="3">
    <source>
        <dbReference type="SAM" id="Phobius"/>
    </source>
</evidence>
<organism evidence="5 6">
    <name type="scientific">Dyadobacter soli</name>
    <dbReference type="NCBI Taxonomy" id="659014"/>
    <lineage>
        <taxon>Bacteria</taxon>
        <taxon>Pseudomonadati</taxon>
        <taxon>Bacteroidota</taxon>
        <taxon>Cytophagia</taxon>
        <taxon>Cytophagales</taxon>
        <taxon>Spirosomataceae</taxon>
        <taxon>Dyadobacter</taxon>
    </lineage>
</organism>
<dbReference type="GO" id="GO:0006537">
    <property type="term" value="P:glutamate biosynthetic process"/>
    <property type="evidence" value="ECO:0007669"/>
    <property type="project" value="InterPro"/>
</dbReference>
<dbReference type="InterPro" id="IPR013785">
    <property type="entry name" value="Aldolase_TIM"/>
</dbReference>
<dbReference type="GO" id="GO:0015930">
    <property type="term" value="F:glutamate synthase activity"/>
    <property type="evidence" value="ECO:0007669"/>
    <property type="project" value="InterPro"/>
</dbReference>
<gene>
    <name evidence="5" type="ORF">SAMN04487996_10848</name>
</gene>
<dbReference type="InterPro" id="IPR002932">
    <property type="entry name" value="Glu_synthdom"/>
</dbReference>
<dbReference type="Gene3D" id="3.20.20.70">
    <property type="entry name" value="Aldolase class I"/>
    <property type="match status" value="1"/>
</dbReference>
<protein>
    <submittedName>
        <fullName evidence="5">Glutamate synthase domain-containing protein 2</fullName>
    </submittedName>
</protein>
<feature type="domain" description="Glutamate synthase" evidence="4">
    <location>
        <begin position="97"/>
        <end position="471"/>
    </location>
</feature>
<keyword evidence="6" id="KW-1185">Reference proteome</keyword>
<dbReference type="SUPFAM" id="SSF51395">
    <property type="entry name" value="FMN-linked oxidoreductases"/>
    <property type="match status" value="1"/>
</dbReference>